<evidence type="ECO:0000256" key="3">
    <source>
        <dbReference type="ARBA" id="ARBA00022618"/>
    </source>
</evidence>
<dbReference type="GO" id="GO:0005634">
    <property type="term" value="C:nucleus"/>
    <property type="evidence" value="ECO:0007669"/>
    <property type="project" value="UniProtKB-SubCell"/>
</dbReference>
<feature type="coiled-coil region" evidence="11">
    <location>
        <begin position="219"/>
        <end position="284"/>
    </location>
</feature>
<gene>
    <name evidence="13" type="ORF">DL89DRAFT_264433</name>
</gene>
<dbReference type="GO" id="GO:0030261">
    <property type="term" value="P:chromosome condensation"/>
    <property type="evidence" value="ECO:0007669"/>
    <property type="project" value="UniProtKB-KW"/>
</dbReference>
<dbReference type="FunFam" id="1.20.1060.20:FF:000005">
    <property type="entry name" value="Structural maintenance of chromosomes 2"/>
    <property type="match status" value="1"/>
</dbReference>
<dbReference type="SUPFAM" id="SSF75553">
    <property type="entry name" value="Smc hinge domain"/>
    <property type="match status" value="1"/>
</dbReference>
<keyword evidence="6" id="KW-0067">ATP-binding</keyword>
<dbReference type="SMART" id="SM00968">
    <property type="entry name" value="SMC_hinge"/>
    <property type="match status" value="1"/>
</dbReference>
<organism evidence="13 14">
    <name type="scientific">Linderina pennispora</name>
    <dbReference type="NCBI Taxonomy" id="61395"/>
    <lineage>
        <taxon>Eukaryota</taxon>
        <taxon>Fungi</taxon>
        <taxon>Fungi incertae sedis</taxon>
        <taxon>Zoopagomycota</taxon>
        <taxon>Kickxellomycotina</taxon>
        <taxon>Kickxellomycetes</taxon>
        <taxon>Kickxellales</taxon>
        <taxon>Kickxellaceae</taxon>
        <taxon>Linderina</taxon>
    </lineage>
</organism>
<reference evidence="13 14" key="1">
    <citation type="submission" date="2016-07" db="EMBL/GenBank/DDBJ databases">
        <title>Pervasive Adenine N6-methylation of Active Genes in Fungi.</title>
        <authorList>
            <consortium name="DOE Joint Genome Institute"/>
            <person name="Mondo S.J."/>
            <person name="Dannebaum R.O."/>
            <person name="Kuo R.C."/>
            <person name="Labutti K."/>
            <person name="Haridas S."/>
            <person name="Kuo A."/>
            <person name="Salamov A."/>
            <person name="Ahrendt S.R."/>
            <person name="Lipzen A."/>
            <person name="Sullivan W."/>
            <person name="Andreopoulos W.B."/>
            <person name="Clum A."/>
            <person name="Lindquist E."/>
            <person name="Daum C."/>
            <person name="Ramamoorthy G.K."/>
            <person name="Gryganskyi A."/>
            <person name="Culley D."/>
            <person name="Magnuson J.K."/>
            <person name="James T.Y."/>
            <person name="O'Malley M.A."/>
            <person name="Stajich J.E."/>
            <person name="Spatafora J.W."/>
            <person name="Visel A."/>
            <person name="Grigoriev I.V."/>
        </authorList>
    </citation>
    <scope>NUCLEOTIDE SEQUENCE [LARGE SCALE GENOMIC DNA]</scope>
    <source>
        <strain evidence="13 14">ATCC 12442</strain>
    </source>
</reference>
<dbReference type="GO" id="GO:0007059">
    <property type="term" value="P:chromosome segregation"/>
    <property type="evidence" value="ECO:0007669"/>
    <property type="project" value="UniProtKB-ARBA"/>
</dbReference>
<dbReference type="SUPFAM" id="SSF52540">
    <property type="entry name" value="P-loop containing nucleoside triphosphate hydrolases"/>
    <property type="match status" value="1"/>
</dbReference>
<dbReference type="OrthoDB" id="10255539at2759"/>
<evidence type="ECO:0000313" key="14">
    <source>
        <dbReference type="Proteomes" id="UP000193922"/>
    </source>
</evidence>
<feature type="coiled-coil region" evidence="11">
    <location>
        <begin position="360"/>
        <end position="442"/>
    </location>
</feature>
<dbReference type="InterPro" id="IPR010935">
    <property type="entry name" value="SMC_hinge"/>
</dbReference>
<dbReference type="InterPro" id="IPR027417">
    <property type="entry name" value="P-loop_NTPase"/>
</dbReference>
<evidence type="ECO:0000256" key="11">
    <source>
        <dbReference type="SAM" id="Coils"/>
    </source>
</evidence>
<dbReference type="InterPro" id="IPR036277">
    <property type="entry name" value="SMC_hinge_sf"/>
</dbReference>
<keyword evidence="9" id="KW-0539">Nucleus</keyword>
<keyword evidence="8" id="KW-0226">DNA condensation</keyword>
<dbReference type="PIRSF" id="PIRSF005719">
    <property type="entry name" value="SMC"/>
    <property type="match status" value="1"/>
</dbReference>
<evidence type="ECO:0000256" key="5">
    <source>
        <dbReference type="ARBA" id="ARBA00022776"/>
    </source>
</evidence>
<dbReference type="InterPro" id="IPR024704">
    <property type="entry name" value="SMC"/>
</dbReference>
<dbReference type="STRING" id="61395.A0A1Y1WM15"/>
<keyword evidence="7 11" id="KW-0175">Coiled coil</keyword>
<dbReference type="CDD" id="cd03273">
    <property type="entry name" value="ABC_SMC2_euk"/>
    <property type="match status" value="1"/>
</dbReference>
<keyword evidence="3" id="KW-0132">Cell division</keyword>
<evidence type="ECO:0000256" key="7">
    <source>
        <dbReference type="ARBA" id="ARBA00023054"/>
    </source>
</evidence>
<keyword evidence="4" id="KW-0547">Nucleotide-binding</keyword>
<dbReference type="AlphaFoldDB" id="A0A1Y1WM15"/>
<evidence type="ECO:0000256" key="9">
    <source>
        <dbReference type="ARBA" id="ARBA00023242"/>
    </source>
</evidence>
<dbReference type="InterPro" id="IPR027120">
    <property type="entry name" value="Smc2_ABC"/>
</dbReference>
<dbReference type="GeneID" id="63802895"/>
<accession>A0A1Y1WM15</accession>
<proteinExistence type="inferred from homology"/>
<dbReference type="GO" id="GO:0016887">
    <property type="term" value="F:ATP hydrolysis activity"/>
    <property type="evidence" value="ECO:0007669"/>
    <property type="project" value="InterPro"/>
</dbReference>
<evidence type="ECO:0000313" key="13">
    <source>
        <dbReference type="EMBL" id="ORX74601.1"/>
    </source>
</evidence>
<evidence type="ECO:0000256" key="1">
    <source>
        <dbReference type="ARBA" id="ARBA00004123"/>
    </source>
</evidence>
<dbReference type="GO" id="GO:0051301">
    <property type="term" value="P:cell division"/>
    <property type="evidence" value="ECO:0007669"/>
    <property type="project" value="UniProtKB-KW"/>
</dbReference>
<dbReference type="Gene3D" id="3.30.70.1620">
    <property type="match status" value="1"/>
</dbReference>
<evidence type="ECO:0000256" key="10">
    <source>
        <dbReference type="ARBA" id="ARBA00023306"/>
    </source>
</evidence>
<evidence type="ECO:0000256" key="4">
    <source>
        <dbReference type="ARBA" id="ARBA00022741"/>
    </source>
</evidence>
<comment type="caution">
    <text evidence="13">The sequence shown here is derived from an EMBL/GenBank/DDBJ whole genome shotgun (WGS) entry which is preliminary data.</text>
</comment>
<protein>
    <submittedName>
        <fullName evidence="13">RecF/RecN/SMC protein</fullName>
    </submittedName>
</protein>
<dbReference type="EMBL" id="MCFD01000001">
    <property type="protein sequence ID" value="ORX74601.1"/>
    <property type="molecule type" value="Genomic_DNA"/>
</dbReference>
<dbReference type="Pfam" id="PF06470">
    <property type="entry name" value="SMC_hinge"/>
    <property type="match status" value="1"/>
</dbReference>
<keyword evidence="14" id="KW-1185">Reference proteome</keyword>
<keyword evidence="10" id="KW-0131">Cell cycle</keyword>
<comment type="subcellular location">
    <subcellularLocation>
        <location evidence="1">Nucleus</location>
    </subcellularLocation>
</comment>
<dbReference type="Gene3D" id="1.20.1060.20">
    <property type="match status" value="1"/>
</dbReference>
<evidence type="ECO:0000259" key="12">
    <source>
        <dbReference type="SMART" id="SM00968"/>
    </source>
</evidence>
<name>A0A1Y1WM15_9FUNG</name>
<dbReference type="FunFam" id="3.40.50.300:FF:000385">
    <property type="entry name" value="Structural maintenance of chromosomes 2"/>
    <property type="match status" value="1"/>
</dbReference>
<dbReference type="PANTHER" id="PTHR43977">
    <property type="entry name" value="STRUCTURAL MAINTENANCE OF CHROMOSOMES PROTEIN 3"/>
    <property type="match status" value="1"/>
</dbReference>
<dbReference type="Pfam" id="PF02463">
    <property type="entry name" value="SMC_N"/>
    <property type="match status" value="1"/>
</dbReference>
<dbReference type="RefSeq" id="XP_040747812.1">
    <property type="nucleotide sequence ID" value="XM_040886247.1"/>
</dbReference>
<dbReference type="InterPro" id="IPR003395">
    <property type="entry name" value="RecF/RecN/SMC_N"/>
</dbReference>
<feature type="coiled-coil region" evidence="11">
    <location>
        <begin position="622"/>
        <end position="673"/>
    </location>
</feature>
<feature type="coiled-coil region" evidence="11">
    <location>
        <begin position="700"/>
        <end position="836"/>
    </location>
</feature>
<dbReference type="GO" id="GO:0005524">
    <property type="term" value="F:ATP binding"/>
    <property type="evidence" value="ECO:0007669"/>
    <property type="project" value="UniProtKB-KW"/>
</dbReference>
<evidence type="ECO:0000256" key="6">
    <source>
        <dbReference type="ARBA" id="ARBA00022840"/>
    </source>
</evidence>
<sequence length="1115" mass="125807">MYARTHITGWDHEFNAITGLNGSGKSNILDAICFVLGIRNYKLLRANNIQDLIYKRGQAGIIKASVTVVPVRSGYENYKQISLTRQIMVGGKNKYMINGHSAQEQAVANMLQSVQLSINNPHFLIMQGKITQEAAGTRMFEERKDKALRTIAKKDKKIEEISSILAEEITPKLDKLRHEKQAYLEYQKVEIELDRLHRLVVAYDFTKCEEALNNGSSAQEESKARLESLAHQLESLKVEVTQITQSKAQIEETRKKEMSKNGEYKSLQVKVDELAKELVKIKTQSDLKLASIKEEQASRAKLTESQKASQKMLSDRIEHFEAQTAKFAEERILKVSQLEELLQSLTTGVATDEGREGGFMQQLQEARNETNESSTAIEQAKLRINLLKNESAEINGKLKKALQRLNSHSYNREAKRELEDERSRLVRQLEGVDEKRRGLEARLSNFDFDYQDPVRGFDRSKVKGLVAQLIDIDDKNKFASVALEITAGGRIYNVIVDDDTTGALLLKNGRLKRRVTIIPLNKISAHTLDPTIVNFAKNLAPGKVDAALSLVGYPEELESAMAYVFGSTFICKDPETAEQMAFHKNIRKKAVTLEGDVYDPAGTMQGGAKPSSAGILGRLQTLKNARHEHTVLAKELAAVEAKLEQIDELKDDYNQISRELELARHQLSLVEQQLSYTSHAQLSARLEEIGTELSTQEAILPEATQKLDLAQKRAARIEKEMTEFSADKGGKIKQLKQRLATLKAALPAAETRMKECQRQTQEVTLEKEEIESEISEYTEQIEASDGSIKALETEQGEFQKLLLDTKERLEEKQSALSRLSKKLLVYDKEIDELDQLHRAKSSDLTTIQLESEQLAHELERSAAAHSKNKRLHSTLLKENPWIVDQKQSFGQANTLYDFAKNDPIEAKRQLRKLEDQFASMRKTTNTAVMTNIENVTKHEASLKHMLKTVIRDKRKIEDTISSLDQYKVEALEQTWKLVDKDFGAIFAELLPGNTSRLDMLEGKPLSAGLEIKVNLGGVWKQSLTELSGGQRSLIALSLILSLLQFKPAPMYILDEIDAALDLSHTQNIGQLFRTRFKGSQFIVVSLKEGMFNNANVVFRARFRNGISQVERISHL</sequence>
<evidence type="ECO:0000256" key="2">
    <source>
        <dbReference type="ARBA" id="ARBA00005231"/>
    </source>
</evidence>
<comment type="similarity">
    <text evidence="2">Belongs to the SMC family. SMC2 subfamily.</text>
</comment>
<dbReference type="SUPFAM" id="SSF90257">
    <property type="entry name" value="Myosin rod fragments"/>
    <property type="match status" value="1"/>
</dbReference>
<feature type="domain" description="SMC hinge" evidence="12">
    <location>
        <begin position="460"/>
        <end position="581"/>
    </location>
</feature>
<dbReference type="GO" id="GO:0005694">
    <property type="term" value="C:chromosome"/>
    <property type="evidence" value="ECO:0007669"/>
    <property type="project" value="InterPro"/>
</dbReference>
<keyword evidence="5" id="KW-0498">Mitosis</keyword>
<evidence type="ECO:0000256" key="8">
    <source>
        <dbReference type="ARBA" id="ARBA00023067"/>
    </source>
</evidence>
<dbReference type="Gene3D" id="3.40.50.300">
    <property type="entry name" value="P-loop containing nucleotide triphosphate hydrolases"/>
    <property type="match status" value="2"/>
</dbReference>
<dbReference type="Proteomes" id="UP000193922">
    <property type="component" value="Unassembled WGS sequence"/>
</dbReference>